<dbReference type="InterPro" id="IPR029046">
    <property type="entry name" value="LolA/LolB/LppX"/>
</dbReference>
<dbReference type="CDD" id="cd16326">
    <property type="entry name" value="LolB"/>
    <property type="match status" value="1"/>
</dbReference>
<evidence type="ECO:0000256" key="7">
    <source>
        <dbReference type="ARBA" id="ARBA00022927"/>
    </source>
</evidence>
<comment type="subunit">
    <text evidence="3 13">Monomer.</text>
</comment>
<evidence type="ECO:0000256" key="2">
    <source>
        <dbReference type="ARBA" id="ARBA00009696"/>
    </source>
</evidence>
<dbReference type="NCBIfam" id="TIGR00548">
    <property type="entry name" value="lolB"/>
    <property type="match status" value="1"/>
</dbReference>
<comment type="caution">
    <text evidence="14">The sequence shown here is derived from an EMBL/GenBank/DDBJ whole genome shotgun (WGS) entry which is preliminary data.</text>
</comment>
<keyword evidence="12 14" id="KW-0449">Lipoprotein</keyword>
<organism evidence="14 15">
    <name type="scientific">Thalassotalea castellviae</name>
    <dbReference type="NCBI Taxonomy" id="3075612"/>
    <lineage>
        <taxon>Bacteria</taxon>
        <taxon>Pseudomonadati</taxon>
        <taxon>Pseudomonadota</taxon>
        <taxon>Gammaproteobacteria</taxon>
        <taxon>Alteromonadales</taxon>
        <taxon>Colwelliaceae</taxon>
        <taxon>Thalassotalea</taxon>
    </lineage>
</organism>
<keyword evidence="7 13" id="KW-0653">Protein transport</keyword>
<dbReference type="Gene3D" id="2.50.20.10">
    <property type="entry name" value="Lipoprotein localisation LolA/LolB/LppX"/>
    <property type="match status" value="1"/>
</dbReference>
<proteinExistence type="inferred from homology"/>
<evidence type="ECO:0000256" key="9">
    <source>
        <dbReference type="ARBA" id="ARBA00023139"/>
    </source>
</evidence>
<evidence type="ECO:0000256" key="13">
    <source>
        <dbReference type="HAMAP-Rule" id="MF_00233"/>
    </source>
</evidence>
<sequence length="222" mass="25678">MIESNHLDKTESTVKIMFMTKHIITLLCLLFLLMGCATNKTIEQSQPAVNQSKAARFEKITRIQQWQIKGKIAFLQKQKRESASLFWQYNQNNAQQTLKLTTYLGINVLTLNTDNGKHSVKVDGESYQSDNLEQLIYSLTGLLLPTKALHYWLKGQIYSAADTITYDKQSQLPNTLTSYYQGNTWRISYKKYQTVDDVQLAHQISIKQNDLTIKIIINHWKL</sequence>
<evidence type="ECO:0000256" key="12">
    <source>
        <dbReference type="ARBA" id="ARBA00023288"/>
    </source>
</evidence>
<dbReference type="EMBL" id="JAVRIF010000001">
    <property type="protein sequence ID" value="MDT0602304.1"/>
    <property type="molecule type" value="Genomic_DNA"/>
</dbReference>
<evidence type="ECO:0000313" key="14">
    <source>
        <dbReference type="EMBL" id="MDT0602304.1"/>
    </source>
</evidence>
<comment type="similarity">
    <text evidence="2 13">Belongs to the LolB family.</text>
</comment>
<gene>
    <name evidence="13 14" type="primary">lolB</name>
    <name evidence="14" type="ORF">RM573_01735</name>
</gene>
<keyword evidence="11 13" id="KW-0998">Cell outer membrane</keyword>
<keyword evidence="15" id="KW-1185">Reference proteome</keyword>
<evidence type="ECO:0000313" key="15">
    <source>
        <dbReference type="Proteomes" id="UP001266357"/>
    </source>
</evidence>
<evidence type="ECO:0000256" key="11">
    <source>
        <dbReference type="ARBA" id="ARBA00023237"/>
    </source>
</evidence>
<keyword evidence="5 13" id="KW-0813">Transport</keyword>
<name>A0ABU2ZWK1_9GAMM</name>
<comment type="subcellular location">
    <subcellularLocation>
        <location evidence="1">Cell outer membrane</location>
        <topology evidence="1">Lipid-anchor</topology>
    </subcellularLocation>
</comment>
<accession>A0ABU2ZWK1</accession>
<evidence type="ECO:0000256" key="1">
    <source>
        <dbReference type="ARBA" id="ARBA00004459"/>
    </source>
</evidence>
<keyword evidence="8 13" id="KW-0472">Membrane</keyword>
<comment type="function">
    <text evidence="13">Plays a critical role in the incorporation of lipoproteins in the outer membrane after they are released by the LolA protein.</text>
</comment>
<dbReference type="Pfam" id="PF03550">
    <property type="entry name" value="LolB"/>
    <property type="match status" value="1"/>
</dbReference>
<protein>
    <recommendedName>
        <fullName evidence="4 13">Outer-membrane lipoprotein LolB</fullName>
    </recommendedName>
</protein>
<evidence type="ECO:0000256" key="4">
    <source>
        <dbReference type="ARBA" id="ARBA00016202"/>
    </source>
</evidence>
<keyword evidence="10 13" id="KW-0143">Chaperone</keyword>
<evidence type="ECO:0000256" key="5">
    <source>
        <dbReference type="ARBA" id="ARBA00022448"/>
    </source>
</evidence>
<dbReference type="RefSeq" id="WP_311576282.1">
    <property type="nucleotide sequence ID" value="NZ_JAVRIF010000001.1"/>
</dbReference>
<dbReference type="InterPro" id="IPR004565">
    <property type="entry name" value="OM_lipoprot_LolB"/>
</dbReference>
<evidence type="ECO:0000256" key="8">
    <source>
        <dbReference type="ARBA" id="ARBA00023136"/>
    </source>
</evidence>
<dbReference type="HAMAP" id="MF_00233">
    <property type="entry name" value="LolB"/>
    <property type="match status" value="1"/>
</dbReference>
<evidence type="ECO:0000256" key="6">
    <source>
        <dbReference type="ARBA" id="ARBA00022729"/>
    </source>
</evidence>
<keyword evidence="6" id="KW-0732">Signal</keyword>
<reference evidence="14 15" key="1">
    <citation type="submission" date="2023-09" db="EMBL/GenBank/DDBJ databases">
        <authorList>
            <person name="Rey-Velasco X."/>
        </authorList>
    </citation>
    <scope>NUCLEOTIDE SEQUENCE [LARGE SCALE GENOMIC DNA]</scope>
    <source>
        <strain evidence="14 15">W431</strain>
    </source>
</reference>
<evidence type="ECO:0000256" key="3">
    <source>
        <dbReference type="ARBA" id="ARBA00011245"/>
    </source>
</evidence>
<dbReference type="SUPFAM" id="SSF89392">
    <property type="entry name" value="Prokaryotic lipoproteins and lipoprotein localization factors"/>
    <property type="match status" value="1"/>
</dbReference>
<evidence type="ECO:0000256" key="10">
    <source>
        <dbReference type="ARBA" id="ARBA00023186"/>
    </source>
</evidence>
<keyword evidence="9" id="KW-0564">Palmitate</keyword>
<dbReference type="Proteomes" id="UP001266357">
    <property type="component" value="Unassembled WGS sequence"/>
</dbReference>